<keyword evidence="3" id="KW-1185">Reference proteome</keyword>
<gene>
    <name evidence="2" type="primary">tsaB</name>
    <name evidence="2" type="ORF">WNY59_14535</name>
</gene>
<proteinExistence type="predicted"/>
<organism evidence="2 3">
    <name type="scientific">Ahrensia kielensis</name>
    <dbReference type="NCBI Taxonomy" id="76980"/>
    <lineage>
        <taxon>Bacteria</taxon>
        <taxon>Pseudomonadati</taxon>
        <taxon>Pseudomonadota</taxon>
        <taxon>Alphaproteobacteria</taxon>
        <taxon>Hyphomicrobiales</taxon>
        <taxon>Ahrensiaceae</taxon>
        <taxon>Ahrensia</taxon>
    </lineage>
</organism>
<dbReference type="PANTHER" id="PTHR11735:SF11">
    <property type="entry name" value="TRNA THREONYLCARBAMOYLADENOSINE BIOSYNTHESIS PROTEIN TSAB"/>
    <property type="match status" value="1"/>
</dbReference>
<dbReference type="InterPro" id="IPR000905">
    <property type="entry name" value="Gcp-like_dom"/>
</dbReference>
<comment type="caution">
    <text evidence="2">The sequence shown here is derived from an EMBL/GenBank/DDBJ whole genome shotgun (WGS) entry which is preliminary data.</text>
</comment>
<dbReference type="InterPro" id="IPR043129">
    <property type="entry name" value="ATPase_NBD"/>
</dbReference>
<dbReference type="EMBL" id="JBBMQO010000008">
    <property type="protein sequence ID" value="MEM5502806.1"/>
    <property type="molecule type" value="Genomic_DNA"/>
</dbReference>
<reference evidence="2 3" key="1">
    <citation type="submission" date="2024-03" db="EMBL/GenBank/DDBJ databases">
        <title>Community enrichment and isolation of bacterial strains for fucoidan degradation.</title>
        <authorList>
            <person name="Sichert A."/>
        </authorList>
    </citation>
    <scope>NUCLEOTIDE SEQUENCE [LARGE SCALE GENOMIC DNA]</scope>
    <source>
        <strain evidence="2 3">AS62</strain>
    </source>
</reference>
<evidence type="ECO:0000313" key="2">
    <source>
        <dbReference type="EMBL" id="MEM5502806.1"/>
    </source>
</evidence>
<dbReference type="GO" id="GO:0061711">
    <property type="term" value="F:tRNA N(6)-L-threonylcarbamoyladenine synthase activity"/>
    <property type="evidence" value="ECO:0007669"/>
    <property type="project" value="UniProtKB-EC"/>
</dbReference>
<evidence type="ECO:0000313" key="3">
    <source>
        <dbReference type="Proteomes" id="UP001477870"/>
    </source>
</evidence>
<dbReference type="InterPro" id="IPR022496">
    <property type="entry name" value="T6A_TsaB"/>
</dbReference>
<protein>
    <submittedName>
        <fullName evidence="2">tRNA (Adenosine(37)-N6)-threonylcarbamoyltransferase complex dimerization subunit type 1 TsaB</fullName>
        <ecNumber evidence="2">2.3.1.234</ecNumber>
    </submittedName>
</protein>
<dbReference type="Proteomes" id="UP001477870">
    <property type="component" value="Unassembled WGS sequence"/>
</dbReference>
<dbReference type="EC" id="2.3.1.234" evidence="2"/>
<dbReference type="Pfam" id="PF00814">
    <property type="entry name" value="TsaD"/>
    <property type="match status" value="1"/>
</dbReference>
<accession>A0ABU9TAW4</accession>
<keyword evidence="2" id="KW-0012">Acyltransferase</keyword>
<feature type="domain" description="Gcp-like" evidence="1">
    <location>
        <begin position="33"/>
        <end position="134"/>
    </location>
</feature>
<dbReference type="Gene3D" id="3.30.420.40">
    <property type="match status" value="1"/>
</dbReference>
<keyword evidence="2" id="KW-0808">Transferase</keyword>
<name>A0ABU9TAW4_9HYPH</name>
<sequence>MTILAIDTSAHICAACLYDPQSQKILAQKSEDLGRGHAERLLSLIDECFTQAGLTPNDLTKIAVSVGPGSFTGIRVGVAAARGLALAIDVPVVGVSTFKSIAYDYVESGALNDFSVLIKGGRSQIFAQKFVASGAENEASFIIADANDLEECAPLEHLQSLIGNAAAEFDAGRAVAGFDVATGSIQAYALLGSTSNLPPKPIYLRSADAKINANFALPHAAVS</sequence>
<dbReference type="NCBIfam" id="TIGR03725">
    <property type="entry name" value="T6A_YeaZ"/>
    <property type="match status" value="1"/>
</dbReference>
<dbReference type="PANTHER" id="PTHR11735">
    <property type="entry name" value="TRNA N6-ADENOSINE THREONYLCARBAMOYLTRANSFERASE"/>
    <property type="match status" value="1"/>
</dbReference>
<evidence type="ECO:0000259" key="1">
    <source>
        <dbReference type="Pfam" id="PF00814"/>
    </source>
</evidence>
<dbReference type="RefSeq" id="WP_342849032.1">
    <property type="nucleotide sequence ID" value="NZ_JBBMQO010000008.1"/>
</dbReference>
<dbReference type="SUPFAM" id="SSF53067">
    <property type="entry name" value="Actin-like ATPase domain"/>
    <property type="match status" value="1"/>
</dbReference>